<keyword evidence="4" id="KW-1185">Reference proteome</keyword>
<dbReference type="InterPro" id="IPR009739">
    <property type="entry name" value="LprI-like_N"/>
</dbReference>
<dbReference type="EMBL" id="FNRQ01000003">
    <property type="protein sequence ID" value="SEA84517.1"/>
    <property type="molecule type" value="Genomic_DNA"/>
</dbReference>
<dbReference type="PANTHER" id="PTHR37549:SF1">
    <property type="entry name" value="LIPOPROTEIN LPRI"/>
    <property type="match status" value="1"/>
</dbReference>
<feature type="signal peptide" evidence="1">
    <location>
        <begin position="1"/>
        <end position="31"/>
    </location>
</feature>
<dbReference type="RefSeq" id="WP_090533589.1">
    <property type="nucleotide sequence ID" value="NZ_FNRQ01000003.1"/>
</dbReference>
<dbReference type="Pfam" id="PF07007">
    <property type="entry name" value="LprI"/>
    <property type="match status" value="1"/>
</dbReference>
<dbReference type="OrthoDB" id="5957809at2"/>
<dbReference type="GO" id="GO:0005576">
    <property type="term" value="C:extracellular region"/>
    <property type="evidence" value="ECO:0007669"/>
    <property type="project" value="TreeGrafter"/>
</dbReference>
<accession>A0A1H4EI31</accession>
<gene>
    <name evidence="3" type="ORF">SAMN05192564_103374</name>
</gene>
<dbReference type="PANTHER" id="PTHR37549">
    <property type="entry name" value="LIPOPROTEIN LPRI"/>
    <property type="match status" value="1"/>
</dbReference>
<evidence type="ECO:0000259" key="2">
    <source>
        <dbReference type="Pfam" id="PF07007"/>
    </source>
</evidence>
<evidence type="ECO:0000256" key="1">
    <source>
        <dbReference type="SAM" id="SignalP"/>
    </source>
</evidence>
<proteinExistence type="predicted"/>
<feature type="domain" description="Lysozyme inhibitor LprI-like N-terminal" evidence="2">
    <location>
        <begin position="36"/>
        <end position="105"/>
    </location>
</feature>
<evidence type="ECO:0000313" key="4">
    <source>
        <dbReference type="Proteomes" id="UP000198638"/>
    </source>
</evidence>
<dbReference type="AlphaFoldDB" id="A0A1H4EI31"/>
<name>A0A1H4EI31_9BURK</name>
<keyword evidence="1" id="KW-0732">Signal</keyword>
<dbReference type="Proteomes" id="UP000198638">
    <property type="component" value="Unassembled WGS sequence"/>
</dbReference>
<organism evidence="3 4">
    <name type="scientific">Paraburkholderia sartisoli</name>
    <dbReference type="NCBI Taxonomy" id="83784"/>
    <lineage>
        <taxon>Bacteria</taxon>
        <taxon>Pseudomonadati</taxon>
        <taxon>Pseudomonadota</taxon>
        <taxon>Betaproteobacteria</taxon>
        <taxon>Burkholderiales</taxon>
        <taxon>Burkholderiaceae</taxon>
        <taxon>Paraburkholderia</taxon>
    </lineage>
</organism>
<feature type="chain" id="PRO_5011467797" description="Lysozyme inhibitor LprI-like N-terminal domain-containing protein" evidence="1">
    <location>
        <begin position="32"/>
        <end position="124"/>
    </location>
</feature>
<evidence type="ECO:0000313" key="3">
    <source>
        <dbReference type="EMBL" id="SEA84517.1"/>
    </source>
</evidence>
<dbReference type="InterPro" id="IPR052755">
    <property type="entry name" value="Lysozyme_Inhibitor_LprI"/>
</dbReference>
<protein>
    <recommendedName>
        <fullName evidence="2">Lysozyme inhibitor LprI-like N-terminal domain-containing protein</fullName>
    </recommendedName>
</protein>
<reference evidence="4" key="1">
    <citation type="submission" date="2016-10" db="EMBL/GenBank/DDBJ databases">
        <authorList>
            <person name="Varghese N."/>
            <person name="Submissions S."/>
        </authorList>
    </citation>
    <scope>NUCLEOTIDE SEQUENCE [LARGE SCALE GENOMIC DNA]</scope>
    <source>
        <strain evidence="4">LMG 24000</strain>
    </source>
</reference>
<sequence length="124" mass="14179">MPHRSSTLNRRLVRYAFATLFAALSTQAAWAASFDCGQAKQPDERAICASRQLSEMDVEMAVRYDTLTGLVAMGTRGDMQDEQRAWLHERAACRGDRRCLRASYTKRIDTLKREYDQLKSRGPF</sequence>